<keyword evidence="2 3" id="KW-0645">Protease</keyword>
<dbReference type="InterPro" id="IPR024079">
    <property type="entry name" value="MetalloPept_cat_dom_sf"/>
</dbReference>
<evidence type="ECO:0000313" key="6">
    <source>
        <dbReference type="EMBL" id="KAK6739223.1"/>
    </source>
</evidence>
<keyword evidence="7" id="KW-1185">Reference proteome</keyword>
<dbReference type="SUPFAM" id="SSF55486">
    <property type="entry name" value="Metalloproteases ('zincins'), catalytic domain"/>
    <property type="match status" value="2"/>
</dbReference>
<dbReference type="EC" id="3.4.24.-" evidence="3"/>
<organism evidence="6 7">
    <name type="scientific">Necator americanus</name>
    <name type="common">Human hookworm</name>
    <dbReference type="NCBI Taxonomy" id="51031"/>
    <lineage>
        <taxon>Eukaryota</taxon>
        <taxon>Metazoa</taxon>
        <taxon>Ecdysozoa</taxon>
        <taxon>Nematoda</taxon>
        <taxon>Chromadorea</taxon>
        <taxon>Rhabditida</taxon>
        <taxon>Rhabditina</taxon>
        <taxon>Rhabditomorpha</taxon>
        <taxon>Strongyloidea</taxon>
        <taxon>Ancylostomatidae</taxon>
        <taxon>Bunostominae</taxon>
        <taxon>Necator</taxon>
    </lineage>
</organism>
<evidence type="ECO:0000259" key="5">
    <source>
        <dbReference type="PROSITE" id="PS51864"/>
    </source>
</evidence>
<keyword evidence="2 3" id="KW-0482">Metalloprotease</keyword>
<feature type="region of interest" description="Disordered" evidence="4">
    <location>
        <begin position="660"/>
        <end position="700"/>
    </location>
</feature>
<feature type="domain" description="Peptidase M12A" evidence="5">
    <location>
        <begin position="73"/>
        <end position="210"/>
    </location>
</feature>
<evidence type="ECO:0000256" key="3">
    <source>
        <dbReference type="RuleBase" id="RU361183"/>
    </source>
</evidence>
<dbReference type="PRINTS" id="PR00480">
    <property type="entry name" value="ASTACIN"/>
</dbReference>
<evidence type="ECO:0000256" key="2">
    <source>
        <dbReference type="PROSITE-ProRule" id="PRU01211"/>
    </source>
</evidence>
<comment type="cofactor">
    <cofactor evidence="2 3">
        <name>Zn(2+)</name>
        <dbReference type="ChEBI" id="CHEBI:29105"/>
    </cofactor>
    <text evidence="2 3">Binds 1 zinc ion per subunit.</text>
</comment>
<dbReference type="PROSITE" id="PS51864">
    <property type="entry name" value="ASTACIN"/>
    <property type="match status" value="2"/>
</dbReference>
<dbReference type="CDD" id="cd04280">
    <property type="entry name" value="ZnMc_astacin_like"/>
    <property type="match status" value="1"/>
</dbReference>
<dbReference type="Pfam" id="PF01400">
    <property type="entry name" value="Astacin"/>
    <property type="match status" value="2"/>
</dbReference>
<feature type="binding site" evidence="2">
    <location>
        <position position="178"/>
    </location>
    <ligand>
        <name>Zn(2+)</name>
        <dbReference type="ChEBI" id="CHEBI:29105"/>
        <note>catalytic</note>
    </ligand>
</feature>
<feature type="binding site" evidence="2">
    <location>
        <position position="168"/>
    </location>
    <ligand>
        <name>Zn(2+)</name>
        <dbReference type="ChEBI" id="CHEBI:29105"/>
        <note>catalytic</note>
    </ligand>
</feature>
<feature type="binding site" evidence="2">
    <location>
        <position position="172"/>
    </location>
    <ligand>
        <name>Zn(2+)</name>
        <dbReference type="ChEBI" id="CHEBI:29105"/>
        <note>catalytic</note>
    </ligand>
</feature>
<gene>
    <name evidence="6" type="primary">Necator_chrII.g8762</name>
    <name evidence="6" type="ORF">RB195_020967</name>
</gene>
<keyword evidence="2 3" id="KW-0378">Hydrolase</keyword>
<feature type="binding site" evidence="2">
    <location>
        <position position="421"/>
    </location>
    <ligand>
        <name>Zn(2+)</name>
        <dbReference type="ChEBI" id="CHEBI:29105"/>
        <note>catalytic</note>
    </ligand>
</feature>
<protein>
    <recommendedName>
        <fullName evidence="3">Metalloendopeptidase</fullName>
        <ecNumber evidence="3">3.4.24.-</ecNumber>
    </recommendedName>
</protein>
<dbReference type="InterPro" id="IPR001506">
    <property type="entry name" value="Peptidase_M12A"/>
</dbReference>
<reference evidence="6 7" key="1">
    <citation type="submission" date="2023-08" db="EMBL/GenBank/DDBJ databases">
        <title>A Necator americanus chromosomal reference genome.</title>
        <authorList>
            <person name="Ilik V."/>
            <person name="Petrzelkova K.J."/>
            <person name="Pardy F."/>
            <person name="Fuh T."/>
            <person name="Niatou-Singa F.S."/>
            <person name="Gouil Q."/>
            <person name="Baker L."/>
            <person name="Ritchie M.E."/>
            <person name="Jex A.R."/>
            <person name="Gazzola D."/>
            <person name="Li H."/>
            <person name="Toshio Fujiwara R."/>
            <person name="Zhan B."/>
            <person name="Aroian R.V."/>
            <person name="Pafco B."/>
            <person name="Schwarz E.M."/>
        </authorList>
    </citation>
    <scope>NUCLEOTIDE SEQUENCE [LARGE SCALE GENOMIC DNA]</scope>
    <source>
        <strain evidence="6 7">Aroian</strain>
        <tissue evidence="6">Whole animal</tissue>
    </source>
</reference>
<evidence type="ECO:0000256" key="1">
    <source>
        <dbReference type="ARBA" id="ARBA00023157"/>
    </source>
</evidence>
<keyword evidence="2 3" id="KW-0862">Zinc</keyword>
<evidence type="ECO:0000256" key="4">
    <source>
        <dbReference type="SAM" id="MobiDB-lite"/>
    </source>
</evidence>
<feature type="active site" evidence="2">
    <location>
        <position position="418"/>
    </location>
</feature>
<comment type="caution">
    <text evidence="2">Lacks conserved residue(s) required for the propagation of feature annotation.</text>
</comment>
<evidence type="ECO:0000313" key="7">
    <source>
        <dbReference type="Proteomes" id="UP001303046"/>
    </source>
</evidence>
<accession>A0ABR1CND5</accession>
<dbReference type="Gene3D" id="3.40.390.10">
    <property type="entry name" value="Collagenase (Catalytic Domain)"/>
    <property type="match status" value="2"/>
</dbReference>
<dbReference type="SMART" id="SM00235">
    <property type="entry name" value="ZnMc"/>
    <property type="match status" value="2"/>
</dbReference>
<feature type="binding site" evidence="2">
    <location>
        <position position="417"/>
    </location>
    <ligand>
        <name>Zn(2+)</name>
        <dbReference type="ChEBI" id="CHEBI:29105"/>
        <note>catalytic</note>
    </ligand>
</feature>
<dbReference type="PANTHER" id="PTHR10127">
    <property type="entry name" value="DISCOIDIN, CUB, EGF, LAMININ , AND ZINC METALLOPROTEASE DOMAIN CONTAINING"/>
    <property type="match status" value="1"/>
</dbReference>
<feature type="domain" description="Peptidase M12A" evidence="5">
    <location>
        <begin position="378"/>
        <end position="522"/>
    </location>
</feature>
<dbReference type="InterPro" id="IPR034035">
    <property type="entry name" value="Astacin-like_dom"/>
</dbReference>
<feature type="compositionally biased region" description="Basic and acidic residues" evidence="4">
    <location>
        <begin position="678"/>
        <end position="692"/>
    </location>
</feature>
<dbReference type="InterPro" id="IPR006026">
    <property type="entry name" value="Peptidase_Metallo"/>
</dbReference>
<keyword evidence="1" id="KW-1015">Disulfide bond</keyword>
<sequence>MMEEGVAIEVVTSLAAGMNKAPPIAQALPQLHQVSVRSFLFDGDIIISETRLREIVGDAEHKREDFWRRFTRWAYRDLFYPETIWQTGIPYKFDTDLPPQALESIKKAMDFWQNNTCVTFRPRTTETQYAFFTGSLDMCSSSVGRDTSQPQQPVYIGPGCYKFGVTSHEIGHIIGLFHHQQRYDRDDYVKYFPKNVAPSDSENFATSPPNRRVMIGIETIKGKCQEGCYTSAMEVKMNGDFRPMGYRFCCESQSFRRLLSKGRNVPIIFFAQNGTLEVLMFFRWVVLTPDAEDNISLNATELMEVYKQSDNDYGMDMELLQLPEGSGMGTPGGGLSPDGGFGENLRELVNPSEQYALRDTLSSIIEEQYKDNVISSVYLLFVGNDDGCWSTVGRDAAQGQQLVSIGRGCEAFGITSHELAHALGLFHEQSRYDRDNWITIYPQRIPKSQLYNFAKVSPKQMKMYGTPYDIGSVMQYTPFEFSIDPRIPSMLAVNINEQGSMGQLAGPSYLDIQIMNAHYACGCSERETNPFDDREDKGHMCTRVLERNSRVQSPHGQTNYREQNSQVKNFIHLNFREFSKERFCCDLASKKRVLSNSDVVPVMLKAVRKSAQVIVQYSFADENIARDYDVENLEETSNIAFGAGVKTIGENNEFELEIQKPLKDGERADVDEEPIAEVGHDEGSGEDQDHTAESNNIRTDFYALPSLEPDLEDVLHEGQDIETKSTS</sequence>
<dbReference type="PANTHER" id="PTHR10127:SF891">
    <property type="entry name" value="ZINC METALLOPROTEINASE NAS-29"/>
    <property type="match status" value="1"/>
</dbReference>
<feature type="binding site" evidence="2">
    <location>
        <position position="427"/>
    </location>
    <ligand>
        <name>Zn(2+)</name>
        <dbReference type="ChEBI" id="CHEBI:29105"/>
        <note>catalytic</note>
    </ligand>
</feature>
<comment type="caution">
    <text evidence="6">The sequence shown here is derived from an EMBL/GenBank/DDBJ whole genome shotgun (WGS) entry which is preliminary data.</text>
</comment>
<proteinExistence type="predicted"/>
<dbReference type="Proteomes" id="UP001303046">
    <property type="component" value="Unassembled WGS sequence"/>
</dbReference>
<keyword evidence="2 3" id="KW-0479">Metal-binding</keyword>
<feature type="active site" evidence="2">
    <location>
        <position position="169"/>
    </location>
</feature>
<name>A0ABR1CND5_NECAM</name>
<dbReference type="EMBL" id="JAVFWL010000002">
    <property type="protein sequence ID" value="KAK6739223.1"/>
    <property type="molecule type" value="Genomic_DNA"/>
</dbReference>